<dbReference type="Gene3D" id="3.30.420.10">
    <property type="entry name" value="Ribonuclease H-like superfamily/Ribonuclease H"/>
    <property type="match status" value="1"/>
</dbReference>
<evidence type="ECO:0000313" key="1">
    <source>
        <dbReference type="EMBL" id="KAJ7313392.1"/>
    </source>
</evidence>
<dbReference type="EMBL" id="JAPFRF010000012">
    <property type="protein sequence ID" value="KAJ7313392.1"/>
    <property type="molecule type" value="Genomic_DNA"/>
</dbReference>
<proteinExistence type="predicted"/>
<dbReference type="GO" id="GO:0003676">
    <property type="term" value="F:nucleic acid binding"/>
    <property type="evidence" value="ECO:0007669"/>
    <property type="project" value="InterPro"/>
</dbReference>
<accession>A0A9Q1AVF7</accession>
<dbReference type="OrthoDB" id="3263820at2759"/>
<organism evidence="1 2">
    <name type="scientific">Phrynocephalus forsythii</name>
    <dbReference type="NCBI Taxonomy" id="171643"/>
    <lineage>
        <taxon>Eukaryota</taxon>
        <taxon>Metazoa</taxon>
        <taxon>Chordata</taxon>
        <taxon>Craniata</taxon>
        <taxon>Vertebrata</taxon>
        <taxon>Euteleostomi</taxon>
        <taxon>Lepidosauria</taxon>
        <taxon>Squamata</taxon>
        <taxon>Bifurcata</taxon>
        <taxon>Unidentata</taxon>
        <taxon>Episquamata</taxon>
        <taxon>Toxicofera</taxon>
        <taxon>Iguania</taxon>
        <taxon>Acrodonta</taxon>
        <taxon>Agamidae</taxon>
        <taxon>Agaminae</taxon>
        <taxon>Phrynocephalus</taxon>
    </lineage>
</organism>
<dbReference type="AlphaFoldDB" id="A0A9Q1AVF7"/>
<protein>
    <submittedName>
        <fullName evidence="1">Uncharacterized protein</fullName>
    </submittedName>
</protein>
<dbReference type="Proteomes" id="UP001142489">
    <property type="component" value="Unassembled WGS sequence"/>
</dbReference>
<name>A0A9Q1AVF7_9SAUR</name>
<dbReference type="InterPro" id="IPR036397">
    <property type="entry name" value="RNaseH_sf"/>
</dbReference>
<reference evidence="1" key="1">
    <citation type="journal article" date="2023" name="DNA Res.">
        <title>Chromosome-level genome assembly of Phrynocephalus forsythii using third-generation DNA sequencing and Hi-C analysis.</title>
        <authorList>
            <person name="Qi Y."/>
            <person name="Zhao W."/>
            <person name="Zhao Y."/>
            <person name="Niu C."/>
            <person name="Cao S."/>
            <person name="Zhang Y."/>
        </authorList>
    </citation>
    <scope>NUCLEOTIDE SEQUENCE</scope>
    <source>
        <tissue evidence="1">Muscle</tissue>
    </source>
</reference>
<evidence type="ECO:0000313" key="2">
    <source>
        <dbReference type="Proteomes" id="UP001142489"/>
    </source>
</evidence>
<feature type="non-terminal residue" evidence="1">
    <location>
        <position position="1"/>
    </location>
</feature>
<feature type="non-terminal residue" evidence="1">
    <location>
        <position position="67"/>
    </location>
</feature>
<gene>
    <name evidence="1" type="ORF">JRQ81_004719</name>
</gene>
<keyword evidence="2" id="KW-1185">Reference proteome</keyword>
<comment type="caution">
    <text evidence="1">The sequence shown here is derived from an EMBL/GenBank/DDBJ whole genome shotgun (WGS) entry which is preliminary data.</text>
</comment>
<sequence length="67" mass="8121">AGQLAVIEGEMDSQLYQKILLDNMRRSVCYLKLCRSWVMKHNHDSKYWSKYITEWLQKTKICLLEWP</sequence>